<dbReference type="CDD" id="cd00291">
    <property type="entry name" value="SirA_YedF_YeeD"/>
    <property type="match status" value="1"/>
</dbReference>
<name>A0ABV7FXH6_9PROT</name>
<proteinExistence type="inferred from homology"/>
<comment type="similarity">
    <text evidence="1">Belongs to the sulfur carrier protein TusA family.</text>
</comment>
<dbReference type="PROSITE" id="PS01148">
    <property type="entry name" value="UPF0033"/>
    <property type="match status" value="1"/>
</dbReference>
<reference evidence="5" key="1">
    <citation type="journal article" date="2019" name="Int. J. Syst. Evol. Microbiol.">
        <title>The Global Catalogue of Microorganisms (GCM) 10K type strain sequencing project: providing services to taxonomists for standard genome sequencing and annotation.</title>
        <authorList>
            <consortium name="The Broad Institute Genomics Platform"/>
            <consortium name="The Broad Institute Genome Sequencing Center for Infectious Disease"/>
            <person name="Wu L."/>
            <person name="Ma J."/>
        </authorList>
    </citation>
    <scope>NUCLEOTIDE SEQUENCE [LARGE SCALE GENOMIC DNA]</scope>
    <source>
        <strain evidence="5">KCTC 52094</strain>
    </source>
</reference>
<dbReference type="RefSeq" id="WP_379595302.1">
    <property type="nucleotide sequence ID" value="NZ_JBHRTN010000008.1"/>
</dbReference>
<evidence type="ECO:0000313" key="5">
    <source>
        <dbReference type="Proteomes" id="UP001595593"/>
    </source>
</evidence>
<dbReference type="InterPro" id="IPR036868">
    <property type="entry name" value="TusA-like_sf"/>
</dbReference>
<evidence type="ECO:0000259" key="3">
    <source>
        <dbReference type="PROSITE" id="PS01148"/>
    </source>
</evidence>
<feature type="region of interest" description="Disordered" evidence="2">
    <location>
        <begin position="54"/>
        <end position="86"/>
    </location>
</feature>
<dbReference type="SUPFAM" id="SSF64307">
    <property type="entry name" value="SirA-like"/>
    <property type="match status" value="1"/>
</dbReference>
<protein>
    <submittedName>
        <fullName evidence="4">Sulfurtransferase TusA family protein</fullName>
    </submittedName>
</protein>
<comment type="caution">
    <text evidence="4">The sequence shown here is derived from an EMBL/GenBank/DDBJ whole genome shotgun (WGS) entry which is preliminary data.</text>
</comment>
<feature type="domain" description="UPF0033" evidence="3">
    <location>
        <begin position="16"/>
        <end position="40"/>
    </location>
</feature>
<dbReference type="Pfam" id="PF01206">
    <property type="entry name" value="TusA"/>
    <property type="match status" value="1"/>
</dbReference>
<gene>
    <name evidence="4" type="ORF">ACFOD4_07375</name>
</gene>
<accession>A0ABV7FXH6</accession>
<dbReference type="PANTHER" id="PTHR33279:SF19">
    <property type="entry name" value="SSL1707 PROTEIN"/>
    <property type="match status" value="1"/>
</dbReference>
<dbReference type="Proteomes" id="UP001595593">
    <property type="component" value="Unassembled WGS sequence"/>
</dbReference>
<evidence type="ECO:0000256" key="2">
    <source>
        <dbReference type="SAM" id="MobiDB-lite"/>
    </source>
</evidence>
<dbReference type="InterPro" id="IPR001455">
    <property type="entry name" value="TusA-like"/>
</dbReference>
<dbReference type="EMBL" id="JBHRTN010000008">
    <property type="protein sequence ID" value="MFC3124875.1"/>
    <property type="molecule type" value="Genomic_DNA"/>
</dbReference>
<keyword evidence="5" id="KW-1185">Reference proteome</keyword>
<evidence type="ECO:0000256" key="1">
    <source>
        <dbReference type="ARBA" id="ARBA00008984"/>
    </source>
</evidence>
<dbReference type="Gene3D" id="3.30.110.40">
    <property type="entry name" value="TusA-like domain"/>
    <property type="match status" value="1"/>
</dbReference>
<evidence type="ECO:0000313" key="4">
    <source>
        <dbReference type="EMBL" id="MFC3124875.1"/>
    </source>
</evidence>
<dbReference type="PANTHER" id="PTHR33279">
    <property type="entry name" value="SULFUR CARRIER PROTEIN YEDF-RELATED"/>
    <property type="match status" value="1"/>
</dbReference>
<sequence>MDQNTVIKEYAPDNILDITTETCPMTFVRTRLALDRLRGGDVLVVQLRGEEPRRNIPQTAEEQGHTVLQQQEMPDGSLRLSIRKGG</sequence>
<organism evidence="4 5">
    <name type="scientific">Teichococcus globiformis</name>
    <dbReference type="NCBI Taxonomy" id="2307229"/>
    <lineage>
        <taxon>Bacteria</taxon>
        <taxon>Pseudomonadati</taxon>
        <taxon>Pseudomonadota</taxon>
        <taxon>Alphaproteobacteria</taxon>
        <taxon>Acetobacterales</taxon>
        <taxon>Roseomonadaceae</taxon>
        <taxon>Roseomonas</taxon>
    </lineage>
</organism>
<feature type="compositionally biased region" description="Polar residues" evidence="2">
    <location>
        <begin position="56"/>
        <end position="72"/>
    </location>
</feature>